<reference evidence="3" key="1">
    <citation type="submission" date="2017-08" db="EMBL/GenBank/DDBJ databases">
        <title>A dynamic microbial community with high functional redundancy inhabits the cold, oxic subseafloor aquifer.</title>
        <authorList>
            <person name="Tully B.J."/>
            <person name="Wheat C.G."/>
            <person name="Glazer B.T."/>
            <person name="Huber J.A."/>
        </authorList>
    </citation>
    <scope>NUCLEOTIDE SEQUENCE [LARGE SCALE GENOMIC DNA]</scope>
</reference>
<evidence type="ECO:0000313" key="3">
    <source>
        <dbReference type="Proteomes" id="UP000218113"/>
    </source>
</evidence>
<dbReference type="InterPro" id="IPR050194">
    <property type="entry name" value="Glycosyltransferase_grp1"/>
</dbReference>
<proteinExistence type="predicted"/>
<dbReference type="GO" id="GO:0016757">
    <property type="term" value="F:glycosyltransferase activity"/>
    <property type="evidence" value="ECO:0007669"/>
    <property type="project" value="InterPro"/>
</dbReference>
<dbReference type="EMBL" id="NVSR01000042">
    <property type="protein sequence ID" value="PCI28035.1"/>
    <property type="molecule type" value="Genomic_DNA"/>
</dbReference>
<feature type="domain" description="Glycosyl transferase family 1" evidence="1">
    <location>
        <begin position="210"/>
        <end position="361"/>
    </location>
</feature>
<dbReference type="CDD" id="cd03801">
    <property type="entry name" value="GT4_PimA-like"/>
    <property type="match status" value="1"/>
</dbReference>
<dbReference type="PANTHER" id="PTHR45947">
    <property type="entry name" value="SULFOQUINOVOSYL TRANSFERASE SQD2"/>
    <property type="match status" value="1"/>
</dbReference>
<protein>
    <recommendedName>
        <fullName evidence="1">Glycosyl transferase family 1 domain-containing protein</fullName>
    </recommendedName>
</protein>
<evidence type="ECO:0000259" key="1">
    <source>
        <dbReference type="Pfam" id="PF00534"/>
    </source>
</evidence>
<dbReference type="PANTHER" id="PTHR45947:SF13">
    <property type="entry name" value="TRANSFERASE"/>
    <property type="match status" value="1"/>
</dbReference>
<name>A0A2A4T4I5_9DELT</name>
<comment type="caution">
    <text evidence="2">The sequence shown here is derived from an EMBL/GenBank/DDBJ whole genome shotgun (WGS) entry which is preliminary data.</text>
</comment>
<dbReference type="SUPFAM" id="SSF53756">
    <property type="entry name" value="UDP-Glycosyltransferase/glycogen phosphorylase"/>
    <property type="match status" value="1"/>
</dbReference>
<dbReference type="Proteomes" id="UP000218113">
    <property type="component" value="Unassembled WGS sequence"/>
</dbReference>
<dbReference type="Pfam" id="PF00534">
    <property type="entry name" value="Glycos_transf_1"/>
    <property type="match status" value="1"/>
</dbReference>
<dbReference type="AlphaFoldDB" id="A0A2A4T4I5"/>
<organism evidence="2 3">
    <name type="scientific">SAR324 cluster bacterium</name>
    <dbReference type="NCBI Taxonomy" id="2024889"/>
    <lineage>
        <taxon>Bacteria</taxon>
        <taxon>Deltaproteobacteria</taxon>
        <taxon>SAR324 cluster</taxon>
    </lineage>
</organism>
<accession>A0A2A4T4I5</accession>
<gene>
    <name evidence="2" type="ORF">COB67_07215</name>
</gene>
<evidence type="ECO:0000313" key="2">
    <source>
        <dbReference type="EMBL" id="PCI28035.1"/>
    </source>
</evidence>
<sequence>MKILLVHNKYLHQGGEDTVFEAEYELLVSKGHDVEKVVFDNKELGGSLDKISLLWKVFFNLKSLNTIDRNIASFKPEIIHVHNFFPIASPSIFYSANKHKVPILMTLHNYRLICPSALMLRNGKVCELCIKDKFPFRSILFACYRNSRIQSFLLSSMLYAHKLLGTWESKIDRYITLTHFAKEKFLYSSLKIDSSKFVIKPNFTNNDKYEYVKEEYCLFVGRLSEEKGIGVLLESFSISKRQLIVIGDGPLKEMVERYVNEYTNITYLGFQNKDVILEIMLKAKALVFPSICLETFGMTIIEAFSCGTPIICSSIGAPQELVIDGLNGFKFQVGDANSLNDKVELLFKDSVLYNDMCKNARLEYEKKYTAEKNYEQLIAIYRDVIND</sequence>
<dbReference type="InterPro" id="IPR001296">
    <property type="entry name" value="Glyco_trans_1"/>
</dbReference>
<dbReference type="Gene3D" id="3.40.50.2000">
    <property type="entry name" value="Glycogen Phosphorylase B"/>
    <property type="match status" value="2"/>
</dbReference>